<dbReference type="InParanoid" id="A0A6P7LIW8"/>
<dbReference type="OrthoDB" id="18915at2759"/>
<dbReference type="GO" id="GO:0043130">
    <property type="term" value="F:ubiquitin binding"/>
    <property type="evidence" value="ECO:0007669"/>
    <property type="project" value="TreeGrafter"/>
</dbReference>
<dbReference type="PROSITE" id="PS50802">
    <property type="entry name" value="OTU"/>
    <property type="match status" value="1"/>
</dbReference>
<reference evidence="10" key="1">
    <citation type="submission" date="2025-08" db="UniProtKB">
        <authorList>
            <consortium name="RefSeq"/>
        </authorList>
    </citation>
    <scope>IDENTIFICATION</scope>
</reference>
<keyword evidence="6" id="KW-0378">Hydrolase</keyword>
<dbReference type="Gene3D" id="3.30.200.60">
    <property type="entry name" value="Peptidase C65 Otubain, subdomain 1"/>
    <property type="match status" value="1"/>
</dbReference>
<comment type="similarity">
    <text evidence="2">Belongs to the peptidase C65 family.</text>
</comment>
<dbReference type="GO" id="GO:0005634">
    <property type="term" value="C:nucleus"/>
    <property type="evidence" value="ECO:0007669"/>
    <property type="project" value="TreeGrafter"/>
</dbReference>
<dbReference type="PANTHER" id="PTHR12931:SF32">
    <property type="entry name" value="UBIQUITIN THIOESTERASE"/>
    <property type="match status" value="1"/>
</dbReference>
<evidence type="ECO:0000256" key="4">
    <source>
        <dbReference type="ARBA" id="ARBA00022670"/>
    </source>
</evidence>
<evidence type="ECO:0000256" key="1">
    <source>
        <dbReference type="ARBA" id="ARBA00000707"/>
    </source>
</evidence>
<organism evidence="9 10">
    <name type="scientific">Betta splendens</name>
    <name type="common">Siamese fighting fish</name>
    <dbReference type="NCBI Taxonomy" id="158456"/>
    <lineage>
        <taxon>Eukaryota</taxon>
        <taxon>Metazoa</taxon>
        <taxon>Chordata</taxon>
        <taxon>Craniata</taxon>
        <taxon>Vertebrata</taxon>
        <taxon>Euteleostomi</taxon>
        <taxon>Actinopterygii</taxon>
        <taxon>Neopterygii</taxon>
        <taxon>Teleostei</taxon>
        <taxon>Neoteleostei</taxon>
        <taxon>Acanthomorphata</taxon>
        <taxon>Anabantaria</taxon>
        <taxon>Anabantiformes</taxon>
        <taxon>Anabantoidei</taxon>
        <taxon>Osphronemidae</taxon>
        <taxon>Betta</taxon>
    </lineage>
</organism>
<evidence type="ECO:0000313" key="10">
    <source>
        <dbReference type="RefSeq" id="XP_028994107.1"/>
    </source>
</evidence>
<dbReference type="InterPro" id="IPR042467">
    <property type="entry name" value="Peptidase_C65_otubain_sub2"/>
</dbReference>
<dbReference type="InterPro" id="IPR038765">
    <property type="entry name" value="Papain-like_cys_pep_sf"/>
</dbReference>
<evidence type="ECO:0000256" key="3">
    <source>
        <dbReference type="ARBA" id="ARBA00012759"/>
    </source>
</evidence>
<dbReference type="RefSeq" id="XP_028994107.1">
    <property type="nucleotide sequence ID" value="XM_029138274.3"/>
</dbReference>
<gene>
    <name evidence="10" type="primary">LOC114848092</name>
</gene>
<evidence type="ECO:0000256" key="7">
    <source>
        <dbReference type="ARBA" id="ARBA00022807"/>
    </source>
</evidence>
<keyword evidence="4" id="KW-0645">Protease</keyword>
<dbReference type="SUPFAM" id="SSF54001">
    <property type="entry name" value="Cysteine proteinases"/>
    <property type="match status" value="1"/>
</dbReference>
<evidence type="ECO:0000256" key="6">
    <source>
        <dbReference type="ARBA" id="ARBA00022801"/>
    </source>
</evidence>
<keyword evidence="5" id="KW-0833">Ubl conjugation pathway</keyword>
<dbReference type="GO" id="GO:0004843">
    <property type="term" value="F:cysteine-type deubiquitinase activity"/>
    <property type="evidence" value="ECO:0007669"/>
    <property type="project" value="UniProtKB-EC"/>
</dbReference>
<protein>
    <recommendedName>
        <fullName evidence="3">ubiquitinyl hydrolase 1</fullName>
        <ecNumber evidence="3">3.4.19.12</ecNumber>
    </recommendedName>
</protein>
<dbReference type="GO" id="GO:0006508">
    <property type="term" value="P:proteolysis"/>
    <property type="evidence" value="ECO:0007669"/>
    <property type="project" value="UniProtKB-KW"/>
</dbReference>
<evidence type="ECO:0000256" key="2">
    <source>
        <dbReference type="ARBA" id="ARBA00006579"/>
    </source>
</evidence>
<dbReference type="InterPro" id="IPR003323">
    <property type="entry name" value="OTU_dom"/>
</dbReference>
<accession>A0A6P7LIW8</accession>
<sequence length="239" mass="26896">MEADGIVSCKDDISSLFPEETPDAKLKDLSSTFSSVRKVRGDGNCFYRAFCFAHLESVLHNARALQSFKEKILQSSTVLSSVGFEESFFKHQLNTVVGVVEQCQADEQEATLLRLFNEQTTSDGVVQYLRLLTSAHLQNHADFFCNFVEAASLQTYCQQEVEAMAMECDHVDILALLQALDVCIHVVSMEGDEQQLAHHVIPEGGEPSLHLLYQMSHYNILYTRPRHGPELQQDSSQEH</sequence>
<dbReference type="InterPro" id="IPR019400">
    <property type="entry name" value="Peptidase_C65_otubain"/>
</dbReference>
<dbReference type="Gene3D" id="1.20.1300.20">
    <property type="entry name" value="Peptidase C65 Otubain, subdomain 2"/>
    <property type="match status" value="1"/>
</dbReference>
<dbReference type="FunFam" id="1.20.1300.20:FF:000001">
    <property type="entry name" value="Ubiquitin thioesterase OTUB1"/>
    <property type="match status" value="1"/>
</dbReference>
<dbReference type="PANTHER" id="PTHR12931">
    <property type="entry name" value="UBIQUITIN THIOLESTERASE PROTEIN OTUB"/>
    <property type="match status" value="1"/>
</dbReference>
<dbReference type="GeneID" id="114848092"/>
<feature type="domain" description="OTU" evidence="8">
    <location>
        <begin position="34"/>
        <end position="224"/>
    </location>
</feature>
<evidence type="ECO:0000313" key="9">
    <source>
        <dbReference type="Proteomes" id="UP000515150"/>
    </source>
</evidence>
<keyword evidence="7" id="KW-0788">Thiol protease</keyword>
<dbReference type="GO" id="GO:2000780">
    <property type="term" value="P:negative regulation of double-strand break repair"/>
    <property type="evidence" value="ECO:0007669"/>
    <property type="project" value="TreeGrafter"/>
</dbReference>
<dbReference type="InterPro" id="IPR042468">
    <property type="entry name" value="Peptidase_C65_otubain_sub1"/>
</dbReference>
<dbReference type="Pfam" id="PF10275">
    <property type="entry name" value="Peptidase_C65"/>
    <property type="match status" value="1"/>
</dbReference>
<evidence type="ECO:0000256" key="5">
    <source>
        <dbReference type="ARBA" id="ARBA00022786"/>
    </source>
</evidence>
<proteinExistence type="inferred from homology"/>
<evidence type="ECO:0000259" key="8">
    <source>
        <dbReference type="PROSITE" id="PS50802"/>
    </source>
</evidence>
<dbReference type="GO" id="GO:0071108">
    <property type="term" value="P:protein K48-linked deubiquitination"/>
    <property type="evidence" value="ECO:0007669"/>
    <property type="project" value="TreeGrafter"/>
</dbReference>
<comment type="catalytic activity">
    <reaction evidence="1">
        <text>Thiol-dependent hydrolysis of ester, thioester, amide, peptide and isopeptide bonds formed by the C-terminal Gly of ubiquitin (a 76-residue protein attached to proteins as an intracellular targeting signal).</text>
        <dbReference type="EC" id="3.4.19.12"/>
    </reaction>
</comment>
<dbReference type="Proteomes" id="UP000515150">
    <property type="component" value="Chromosome 22"/>
</dbReference>
<dbReference type="EC" id="3.4.19.12" evidence="3"/>
<name>A0A6P7LIW8_BETSP</name>
<dbReference type="AlphaFoldDB" id="A0A6P7LIW8"/>
<dbReference type="KEGG" id="bspl:114848092"/>
<keyword evidence="9" id="KW-1185">Reference proteome</keyword>